<dbReference type="EMBL" id="GQ923582">
    <property type="protein sequence ID" value="ADI40475.1"/>
    <property type="molecule type" value="Genomic_DNA"/>
</dbReference>
<evidence type="ECO:0000313" key="1">
    <source>
        <dbReference type="EMBL" id="ADI40475.1"/>
    </source>
</evidence>
<sequence>MTPLSIIRSEECTSYDSVDVPCVTIKRPKVIRFRERTPFDISFLHKGQKVRSVGEALRIVRLVVPWTTAKPEKIREILRTLNVWNFPTPRKSPNITEIAFRFGLQHFYRYCCISEGNKLVYDGTYFDDLTDYLDESGYCNGMLVWLPPDLICDTLTFIKTFDSNIDEPVEDGKGNVDSKQAAADDLQENNFKSLFKMKSFITDSTDYESKNGIIATNYIEAKHVIVSFIKGLLAIQSQINSSVLEFFSKQWLSNIYRGFCQFTSKEAFCMFFNNVGIFQFSQHIMFYVPNAHGKFTSRLVIPEKFIPNAEEQSISNGRNSVIHGAREDPDEGISDILGRVCGFKLSDDVAISEMDTLAMKKLNRIPSMIIQMCPSSEGANSLSDGQFRTISEIFGGLGKSSHVKGSRKVGRINYDDEVDEDDDYDEDEVLSKVNVRPKLKKRVKFA</sequence>
<protein>
    <submittedName>
        <fullName evidence="1">Uncharacterized protein IVSP4-1</fullName>
    </submittedName>
</protein>
<gene>
    <name evidence="1" type="primary">IVSP4-1</name>
</gene>
<reference evidence="1" key="1">
    <citation type="journal article" date="2010" name="PLoS Pathog.">
        <title>Analysis of virion structural components reveals vestiges of the ancestral ichnovirus genome.</title>
        <authorList>
            <person name="Volkoff A.-N."/>
            <person name="Jouan V."/>
            <person name="Urbach S."/>
            <person name="Samain S."/>
            <person name="Bergoin M."/>
            <person name="Wincker P."/>
            <person name="Demettre E."/>
            <person name="Cousserans F."/>
            <person name="Provost B."/>
            <person name="Coulibaly F."/>
            <person name="Legeai F."/>
            <person name="Beliveau C."/>
            <person name="Cusson M."/>
            <person name="Gyapay G."/>
            <person name="Drezen J.-M."/>
        </authorList>
    </citation>
    <scope>NUCLEOTIDE SEQUENCE</scope>
</reference>
<accession>D7P5P1</accession>
<name>D7P5P1_HYPDD</name>
<organism evidence="1">
    <name type="scientific">Hyposoter didymator</name>
    <name type="common">Parasitoid wasp</name>
    <name type="synonym">Ichneumon didymator</name>
    <dbReference type="NCBI Taxonomy" id="260305"/>
    <lineage>
        <taxon>Eukaryota</taxon>
        <taxon>Metazoa</taxon>
        <taxon>Ecdysozoa</taxon>
        <taxon>Arthropoda</taxon>
        <taxon>Hexapoda</taxon>
        <taxon>Insecta</taxon>
        <taxon>Pterygota</taxon>
        <taxon>Neoptera</taxon>
        <taxon>Endopterygota</taxon>
        <taxon>Hymenoptera</taxon>
        <taxon>Apocrita</taxon>
        <taxon>Ichneumonoidea</taxon>
        <taxon>Ichneumonidae</taxon>
        <taxon>Campopleginae</taxon>
        <taxon>Dusona group</taxon>
        <taxon>Hyposoter</taxon>
    </lineage>
</organism>
<dbReference type="AlphaFoldDB" id="D7P5P1"/>
<proteinExistence type="predicted"/>